<organism evidence="1 2">
    <name type="scientific">Araneus ventricosus</name>
    <name type="common">Orbweaver spider</name>
    <name type="synonym">Epeira ventricosa</name>
    <dbReference type="NCBI Taxonomy" id="182803"/>
    <lineage>
        <taxon>Eukaryota</taxon>
        <taxon>Metazoa</taxon>
        <taxon>Ecdysozoa</taxon>
        <taxon>Arthropoda</taxon>
        <taxon>Chelicerata</taxon>
        <taxon>Arachnida</taxon>
        <taxon>Araneae</taxon>
        <taxon>Araneomorphae</taxon>
        <taxon>Entelegynae</taxon>
        <taxon>Araneoidea</taxon>
        <taxon>Araneidae</taxon>
        <taxon>Araneus</taxon>
    </lineage>
</organism>
<comment type="caution">
    <text evidence="1">The sequence shown here is derived from an EMBL/GenBank/DDBJ whole genome shotgun (WGS) entry which is preliminary data.</text>
</comment>
<dbReference type="Proteomes" id="UP000499080">
    <property type="component" value="Unassembled WGS sequence"/>
</dbReference>
<sequence>MHTGSPMHCTAMHIGSPMHCTDMHIGSPMHCTNKHIGSPMGSDLEPQLGNPFQQQQNGRFILEWLKISEISSAGGRMFLRVGMSQRQTLMEELPLAARDEWKVKPSGHEYLDFLKRK</sequence>
<dbReference type="AlphaFoldDB" id="A0A4Y2BZ41"/>
<keyword evidence="2" id="KW-1185">Reference proteome</keyword>
<gene>
    <name evidence="1" type="ORF">AVEN_118927_1</name>
</gene>
<evidence type="ECO:0000313" key="2">
    <source>
        <dbReference type="Proteomes" id="UP000499080"/>
    </source>
</evidence>
<name>A0A4Y2BZ41_ARAVE</name>
<reference evidence="1 2" key="1">
    <citation type="journal article" date="2019" name="Sci. Rep.">
        <title>Orb-weaving spider Araneus ventricosus genome elucidates the spidroin gene catalogue.</title>
        <authorList>
            <person name="Kono N."/>
            <person name="Nakamura H."/>
            <person name="Ohtoshi R."/>
            <person name="Moran D.A.P."/>
            <person name="Shinohara A."/>
            <person name="Yoshida Y."/>
            <person name="Fujiwara M."/>
            <person name="Mori M."/>
            <person name="Tomita M."/>
            <person name="Arakawa K."/>
        </authorList>
    </citation>
    <scope>NUCLEOTIDE SEQUENCE [LARGE SCALE GENOMIC DNA]</scope>
</reference>
<protein>
    <submittedName>
        <fullName evidence="1">Uncharacterized protein</fullName>
    </submittedName>
</protein>
<proteinExistence type="predicted"/>
<dbReference type="EMBL" id="BGPR01000124">
    <property type="protein sequence ID" value="GBL96787.1"/>
    <property type="molecule type" value="Genomic_DNA"/>
</dbReference>
<evidence type="ECO:0000313" key="1">
    <source>
        <dbReference type="EMBL" id="GBL96787.1"/>
    </source>
</evidence>
<accession>A0A4Y2BZ41</accession>